<evidence type="ECO:0000256" key="2">
    <source>
        <dbReference type="ARBA" id="ARBA00022490"/>
    </source>
</evidence>
<proteinExistence type="predicted"/>
<dbReference type="GO" id="GO:0046872">
    <property type="term" value="F:metal ion binding"/>
    <property type="evidence" value="ECO:0007669"/>
    <property type="project" value="UniProtKB-KW"/>
</dbReference>
<feature type="compositionally biased region" description="Polar residues" evidence="9">
    <location>
        <begin position="956"/>
        <end position="966"/>
    </location>
</feature>
<evidence type="ECO:0000256" key="9">
    <source>
        <dbReference type="SAM" id="MobiDB-lite"/>
    </source>
</evidence>
<dbReference type="GO" id="GO:0006397">
    <property type="term" value="P:mRNA processing"/>
    <property type="evidence" value="ECO:0007669"/>
    <property type="project" value="UniProtKB-KW"/>
</dbReference>
<accession>A0A388K5E1</accession>
<dbReference type="Pfam" id="PF00929">
    <property type="entry name" value="RNase_T"/>
    <property type="match status" value="1"/>
</dbReference>
<evidence type="ECO:0000256" key="3">
    <source>
        <dbReference type="ARBA" id="ARBA00022664"/>
    </source>
</evidence>
<keyword evidence="4" id="KW-0540">Nuclease</keyword>
<evidence type="ECO:0000313" key="11">
    <source>
        <dbReference type="EMBL" id="GBG65163.1"/>
    </source>
</evidence>
<dbReference type="InterPro" id="IPR013520">
    <property type="entry name" value="Ribonucl_H"/>
</dbReference>
<reference evidence="11 12" key="1">
    <citation type="journal article" date="2018" name="Cell">
        <title>The Chara Genome: Secondary Complexity and Implications for Plant Terrestrialization.</title>
        <authorList>
            <person name="Nishiyama T."/>
            <person name="Sakayama H."/>
            <person name="Vries J.D."/>
            <person name="Buschmann H."/>
            <person name="Saint-Marcoux D."/>
            <person name="Ullrich K.K."/>
            <person name="Haas F.B."/>
            <person name="Vanderstraeten L."/>
            <person name="Becker D."/>
            <person name="Lang D."/>
            <person name="Vosolsobe S."/>
            <person name="Rombauts S."/>
            <person name="Wilhelmsson P.K.I."/>
            <person name="Janitza P."/>
            <person name="Kern R."/>
            <person name="Heyl A."/>
            <person name="Rumpler F."/>
            <person name="Villalobos L.I.A.C."/>
            <person name="Clay J.M."/>
            <person name="Skokan R."/>
            <person name="Toyoda A."/>
            <person name="Suzuki Y."/>
            <person name="Kagoshima H."/>
            <person name="Schijlen E."/>
            <person name="Tajeshwar N."/>
            <person name="Catarino B."/>
            <person name="Hetherington A.J."/>
            <person name="Saltykova A."/>
            <person name="Bonnot C."/>
            <person name="Breuninger H."/>
            <person name="Symeonidi A."/>
            <person name="Radhakrishnan G.V."/>
            <person name="Van Nieuwerburgh F."/>
            <person name="Deforce D."/>
            <person name="Chang C."/>
            <person name="Karol K.G."/>
            <person name="Hedrich R."/>
            <person name="Ulvskov P."/>
            <person name="Glockner G."/>
            <person name="Delwiche C.F."/>
            <person name="Petrasek J."/>
            <person name="Van de Peer Y."/>
            <person name="Friml J."/>
            <person name="Beilby M."/>
            <person name="Dolan L."/>
            <person name="Kohara Y."/>
            <person name="Sugano S."/>
            <person name="Fujiyama A."/>
            <person name="Delaux P.-M."/>
            <person name="Quint M."/>
            <person name="TheiBen G."/>
            <person name="Hagemann M."/>
            <person name="Harholt J."/>
            <person name="Dunand C."/>
            <person name="Zachgo S."/>
            <person name="Langdale J."/>
            <person name="Maumus F."/>
            <person name="Straeten D.V.D."/>
            <person name="Gould S.B."/>
            <person name="Rensing S.A."/>
        </authorList>
    </citation>
    <scope>NUCLEOTIDE SEQUENCE [LARGE SCALE GENOMIC DNA]</scope>
    <source>
        <strain evidence="11 12">S276</strain>
    </source>
</reference>
<feature type="region of interest" description="Disordered" evidence="9">
    <location>
        <begin position="689"/>
        <end position="734"/>
    </location>
</feature>
<dbReference type="GO" id="GO:0000289">
    <property type="term" value="P:nuclear-transcribed mRNA poly(A) tail shortening"/>
    <property type="evidence" value="ECO:0007669"/>
    <property type="project" value="TreeGrafter"/>
</dbReference>
<dbReference type="Gene3D" id="3.30.420.10">
    <property type="entry name" value="Ribonuclease H-like superfamily/Ribonuclease H"/>
    <property type="match status" value="1"/>
</dbReference>
<keyword evidence="6" id="KW-0378">Hydrolase</keyword>
<dbReference type="InterPro" id="IPR050785">
    <property type="entry name" value="PAN2-PAN3_catalytic_subunit"/>
</dbReference>
<evidence type="ECO:0000256" key="4">
    <source>
        <dbReference type="ARBA" id="ARBA00022722"/>
    </source>
</evidence>
<feature type="region of interest" description="Disordered" evidence="9">
    <location>
        <begin position="927"/>
        <end position="969"/>
    </location>
</feature>
<dbReference type="GO" id="GO:0031251">
    <property type="term" value="C:PAN complex"/>
    <property type="evidence" value="ECO:0007669"/>
    <property type="project" value="TreeGrafter"/>
</dbReference>
<protein>
    <recommendedName>
        <fullName evidence="10">USP domain-containing protein</fullName>
    </recommendedName>
</protein>
<keyword evidence="5" id="KW-0479">Metal-binding</keyword>
<dbReference type="InterPro" id="IPR012337">
    <property type="entry name" value="RNaseH-like_sf"/>
</dbReference>
<gene>
    <name evidence="11" type="ORF">CBR_g49959</name>
</gene>
<dbReference type="Gene3D" id="2.130.10.10">
    <property type="entry name" value="YVTN repeat-like/Quinoprotein amine dehydrogenase"/>
    <property type="match status" value="1"/>
</dbReference>
<dbReference type="InterPro" id="IPR028889">
    <property type="entry name" value="USP"/>
</dbReference>
<dbReference type="Gene3D" id="3.90.70.10">
    <property type="entry name" value="Cysteine proteinases"/>
    <property type="match status" value="1"/>
</dbReference>
<feature type="compositionally biased region" description="Gly residues" evidence="9">
    <location>
        <begin position="712"/>
        <end position="726"/>
    </location>
</feature>
<dbReference type="OMA" id="TQELLWT"/>
<dbReference type="PANTHER" id="PTHR15728">
    <property type="entry name" value="DEADENYLATION COMPLEX CATALYTIC SUBUNIT PAN2"/>
    <property type="match status" value="1"/>
</dbReference>
<feature type="domain" description="USP" evidence="10">
    <location>
        <begin position="448"/>
        <end position="1009"/>
    </location>
</feature>
<dbReference type="SUPFAM" id="SSF53098">
    <property type="entry name" value="Ribonuclease H-like"/>
    <property type="match status" value="1"/>
</dbReference>
<dbReference type="SUPFAM" id="SSF50978">
    <property type="entry name" value="WD40 repeat-like"/>
    <property type="match status" value="1"/>
</dbReference>
<dbReference type="PROSITE" id="PS50235">
    <property type="entry name" value="USP_3"/>
    <property type="match status" value="1"/>
</dbReference>
<dbReference type="Pfam" id="PF13423">
    <property type="entry name" value="UCH_1"/>
    <property type="match status" value="1"/>
</dbReference>
<dbReference type="EMBL" id="BFEA01000059">
    <property type="protein sequence ID" value="GBG65163.1"/>
    <property type="molecule type" value="Genomic_DNA"/>
</dbReference>
<dbReference type="OrthoDB" id="16516at2759"/>
<feature type="region of interest" description="Disordered" evidence="9">
    <location>
        <begin position="383"/>
        <end position="417"/>
    </location>
</feature>
<evidence type="ECO:0000259" key="10">
    <source>
        <dbReference type="PROSITE" id="PS50235"/>
    </source>
</evidence>
<keyword evidence="2" id="KW-0963">Cytoplasm</keyword>
<comment type="catalytic activity">
    <reaction evidence="1">
        <text>Exonucleolytic cleavage of poly(A) to 5'-AMP.</text>
        <dbReference type="EC" id="3.1.13.4"/>
    </reaction>
</comment>
<feature type="compositionally biased region" description="Low complexity" evidence="9">
    <location>
        <begin position="842"/>
        <end position="882"/>
    </location>
</feature>
<dbReference type="Gramene" id="GBG65163">
    <property type="protein sequence ID" value="GBG65163"/>
    <property type="gene ID" value="CBR_g49959"/>
</dbReference>
<organism evidence="11 12">
    <name type="scientific">Chara braunii</name>
    <name type="common">Braun's stonewort</name>
    <dbReference type="NCBI Taxonomy" id="69332"/>
    <lineage>
        <taxon>Eukaryota</taxon>
        <taxon>Viridiplantae</taxon>
        <taxon>Streptophyta</taxon>
        <taxon>Charophyceae</taxon>
        <taxon>Charales</taxon>
        <taxon>Characeae</taxon>
        <taxon>Chara</taxon>
    </lineage>
</organism>
<dbReference type="GO" id="GO:0004535">
    <property type="term" value="F:poly(A)-specific ribonuclease activity"/>
    <property type="evidence" value="ECO:0007669"/>
    <property type="project" value="UniProtKB-EC"/>
</dbReference>
<dbReference type="PANTHER" id="PTHR15728:SF0">
    <property type="entry name" value="PAN2-PAN3 DEADENYLATION COMPLEX CATALYTIC SUBUNIT PAN2"/>
    <property type="match status" value="1"/>
</dbReference>
<evidence type="ECO:0000313" key="12">
    <source>
        <dbReference type="Proteomes" id="UP000265515"/>
    </source>
</evidence>
<evidence type="ECO:0000256" key="8">
    <source>
        <dbReference type="ARBA" id="ARBA00023242"/>
    </source>
</evidence>
<keyword evidence="8" id="KW-0539">Nucleus</keyword>
<dbReference type="CDD" id="cd06143">
    <property type="entry name" value="PAN2_exo"/>
    <property type="match status" value="1"/>
</dbReference>
<dbReference type="SUPFAM" id="SSF54001">
    <property type="entry name" value="Cysteine proteinases"/>
    <property type="match status" value="1"/>
</dbReference>
<feature type="region of interest" description="Disordered" evidence="9">
    <location>
        <begin position="835"/>
        <end position="903"/>
    </location>
</feature>
<dbReference type="SMART" id="SM00479">
    <property type="entry name" value="EXOIII"/>
    <property type="match status" value="1"/>
</dbReference>
<evidence type="ECO:0000256" key="7">
    <source>
        <dbReference type="ARBA" id="ARBA00022839"/>
    </source>
</evidence>
<name>A0A388K5E1_CHABU</name>
<dbReference type="InterPro" id="IPR038765">
    <property type="entry name" value="Papain-like_cys_pep_sf"/>
</dbReference>
<dbReference type="GO" id="GO:0000932">
    <property type="term" value="C:P-body"/>
    <property type="evidence" value="ECO:0007669"/>
    <property type="project" value="TreeGrafter"/>
</dbReference>
<evidence type="ECO:0000256" key="1">
    <source>
        <dbReference type="ARBA" id="ARBA00001663"/>
    </source>
</evidence>
<sequence>MEEVDEADSRRYVLEYRYRTVDKDVIRRRCIVGLLSAAEGIVSVSSEAIRMHTRGGLPMLNFRDKMACDMLSCDWERPGGSRVVVGHVTPKISIVDLPTCRIFQSVSANQGVSVIRSNGRLLACGGTGGELSLRDLRTARMEHTIDAHPGSIRSLDMKGDLVVTCGLVHRLGQVFCDPVVKVFDVRQVPRTLTHIPFHPGASILQFQPKFSSTLLVVAPSGAILLTDVQQSSNNMSYQNYQVDCGGDALLACDISSSGELLAFGDAGEYVHLWGSYEGARVNLFSMPTVLPDVVVRQVRVDENGPFTLPVLPVTNDVPFSNLDPTATIRVGLPPRIVDKVLLDQMIVNDFIGHVPNPHYRRGLPYGECSRAVAALRNMRLKRKTETGKTVSGSERRPPVGLLAPGSQKGTQPHKRLPKGYRRVEIKQSQSKFKFEEFDFSYYNKTRFAGLENDIMNSYCNALLQVLYFIPALREAVTSHMCEREFCLTCELGFVLHMLDLAEGDTCQPSNLLRALRQIREASALGLVEGPEEWDNSKEKSLAKRIQNFSRFLLEQLHKEAGVAAQGEPGNGVGPSISSITNQLFGITFRYRTKCLRVPHDDSLKQQRSFQVDLQYPMLRKGTPASFAAVLQRSLLRQDDMRAWCDQCRSYQHVQQMRIPSSLPDVLIINCCIRGEAELQFWQMDAQKPAAVPKEDKGAKKGVSPVKGKDDGSGGGGAAAGASGRGGWPAASPPDHHWLPFTVTINLNPDSSQITVTEDRTGGISNEENEMFQQQPVGHATDQANSLEGGIRAVYELTAMIVHIREDGDDSEGNDGHLVSHIRIPYSYIEAHGGSVSASTSQATGPPAGAVHVVPPTNYRSLSRGGSPSPGSGTVSGPTTASPQSANQGLSMGQGGSTGAAAGAFGNAKPGASFSQVIQHPSRAGAAAAVGGAAGGGGAVGANSSPAEGERERSPGLSRNDSLSSSAGPAGPWGDWVLFNDFCITPTSALEVVATYGKQKVPCLLYYSQVECTPVNQTMPSSPPPTRTFQLAGAASPMTPMATLPAPGLSLTMTPISTPVKGSSVPTEALSMAMSPSISSDCNPGLASAPARVSATLMSSPGVLMPSPSKGPPNSPIPEETFWRLMLEGSSPVRHGRANEEVPRTFLPLDPLNEAPYPRMLLGIDAEFVALSPAEKGTREDGSEFIKRPARLGLARISVVRGEGPKAGVCCIDDYIRTVEPVYDYLTRYSGLVHGDLDPSVSKHHITTLKAAYLKLRYLVDKGCRFIGHGLKKDFRIINIVVPSDQIIDTVELFNFKRQRKLSLRFLASYLLNLDIQKETHDSIEDARTALKLYEKYKQLVATGEFHNKLLEIYKYGRRHGWETVSDGSVSSIPPLNAAATAEGSDLGQEIIASHVPHVTPS</sequence>
<dbReference type="InterPro" id="IPR048841">
    <property type="entry name" value="PAN2_N"/>
</dbReference>
<keyword evidence="3" id="KW-0507">mRNA processing</keyword>
<dbReference type="GO" id="GO:0003676">
    <property type="term" value="F:nucleic acid binding"/>
    <property type="evidence" value="ECO:0007669"/>
    <property type="project" value="InterPro"/>
</dbReference>
<keyword evidence="7" id="KW-0269">Exonuclease</keyword>
<evidence type="ECO:0000256" key="5">
    <source>
        <dbReference type="ARBA" id="ARBA00022723"/>
    </source>
</evidence>
<dbReference type="InterPro" id="IPR036322">
    <property type="entry name" value="WD40_repeat_dom_sf"/>
</dbReference>
<dbReference type="InterPro" id="IPR028881">
    <property type="entry name" value="PAN2_UCH_dom"/>
</dbReference>
<keyword evidence="12" id="KW-1185">Reference proteome</keyword>
<dbReference type="Proteomes" id="UP000265515">
    <property type="component" value="Unassembled WGS sequence"/>
</dbReference>
<comment type="caution">
    <text evidence="11">The sequence shown here is derived from an EMBL/GenBank/DDBJ whole genome shotgun (WGS) entry which is preliminary data.</text>
</comment>
<dbReference type="FunFam" id="3.30.420.10:FF:000011">
    <property type="entry name" value="PAN2-PAN3 deadenylation complex catalytic subunit PAN2"/>
    <property type="match status" value="1"/>
</dbReference>
<dbReference type="Pfam" id="PF20770">
    <property type="entry name" value="PAN2_N"/>
    <property type="match status" value="1"/>
</dbReference>
<dbReference type="STRING" id="69332.A0A388K5E1"/>
<dbReference type="InterPro" id="IPR036397">
    <property type="entry name" value="RNaseH_sf"/>
</dbReference>
<dbReference type="InterPro" id="IPR015943">
    <property type="entry name" value="WD40/YVTN_repeat-like_dom_sf"/>
</dbReference>
<evidence type="ECO:0000256" key="6">
    <source>
        <dbReference type="ARBA" id="ARBA00022801"/>
    </source>
</evidence>